<evidence type="ECO:0000313" key="1">
    <source>
        <dbReference type="EMBL" id="OLZ53087.1"/>
    </source>
</evidence>
<dbReference type="AlphaFoldDB" id="A0A1R0KVQ5"/>
<dbReference type="OrthoDB" id="3620542at2"/>
<comment type="caution">
    <text evidence="1">The sequence shown here is derived from an EMBL/GenBank/DDBJ whole genome shotgun (WGS) entry which is preliminary data.</text>
</comment>
<gene>
    <name evidence="1" type="ORF">BS329_09635</name>
</gene>
<sequence length="107" mass="11178">MREKVAMEGAGNGMWALVLPGWESLSTWGYDSGIGSFFAQLPRNGNSDDDGPDVWITPGAGFPVVTSPAQLQALIASSTGTATADVTSAMNHAVDRQGAPAHYRLTV</sequence>
<dbReference type="RefSeq" id="WP_076158305.1">
    <property type="nucleotide sequence ID" value="NZ_JBEZVB010000012.1"/>
</dbReference>
<accession>A0A1R0KVQ5</accession>
<keyword evidence="2" id="KW-1185">Reference proteome</keyword>
<proteinExistence type="predicted"/>
<protein>
    <submittedName>
        <fullName evidence="1">Uncharacterized protein</fullName>
    </submittedName>
</protein>
<dbReference type="EMBL" id="MQUQ01000005">
    <property type="protein sequence ID" value="OLZ53087.1"/>
    <property type="molecule type" value="Genomic_DNA"/>
</dbReference>
<name>A0A1R0KVQ5_9PSEU</name>
<organism evidence="1 2">
    <name type="scientific">Amycolatopsis coloradensis</name>
    <dbReference type="NCBI Taxonomy" id="76021"/>
    <lineage>
        <taxon>Bacteria</taxon>
        <taxon>Bacillati</taxon>
        <taxon>Actinomycetota</taxon>
        <taxon>Actinomycetes</taxon>
        <taxon>Pseudonocardiales</taxon>
        <taxon>Pseudonocardiaceae</taxon>
        <taxon>Amycolatopsis</taxon>
    </lineage>
</organism>
<evidence type="ECO:0000313" key="2">
    <source>
        <dbReference type="Proteomes" id="UP000187486"/>
    </source>
</evidence>
<dbReference type="Proteomes" id="UP000187486">
    <property type="component" value="Unassembled WGS sequence"/>
</dbReference>
<reference evidence="1 2" key="1">
    <citation type="submission" date="2016-01" db="EMBL/GenBank/DDBJ databases">
        <title>Amycolatopsis coloradensis genome sequencing and assembly.</title>
        <authorList>
            <person name="Mayilraj S."/>
        </authorList>
    </citation>
    <scope>NUCLEOTIDE SEQUENCE [LARGE SCALE GENOMIC DNA]</scope>
    <source>
        <strain evidence="1 2">DSM 44225</strain>
    </source>
</reference>